<feature type="domain" description="MoaB/Mog" evidence="7">
    <location>
        <begin position="7"/>
        <end position="166"/>
    </location>
</feature>
<comment type="similarity">
    <text evidence="5">Belongs to the MoeA family.</text>
</comment>
<dbReference type="InterPro" id="IPR036688">
    <property type="entry name" value="MoeA_C_domain_IV_sf"/>
</dbReference>
<feature type="region of interest" description="Disordered" evidence="6">
    <location>
        <begin position="205"/>
        <end position="232"/>
    </location>
</feature>
<feature type="domain" description="MoaB/Mog" evidence="7">
    <location>
        <begin position="428"/>
        <end position="580"/>
    </location>
</feature>
<feature type="compositionally biased region" description="Polar residues" evidence="6">
    <location>
        <begin position="213"/>
        <end position="224"/>
    </location>
</feature>
<comment type="similarity">
    <text evidence="3">In the C-terminal section; belongs to the MoeA family.</text>
</comment>
<keyword evidence="5" id="KW-0808">Transferase</keyword>
<dbReference type="OrthoDB" id="4349954at2759"/>
<dbReference type="Pfam" id="PF03454">
    <property type="entry name" value="MoeA_C"/>
    <property type="match status" value="1"/>
</dbReference>
<comment type="caution">
    <text evidence="8">The sequence shown here is derived from an EMBL/GenBank/DDBJ whole genome shotgun (WGS) entry which is preliminary data.</text>
</comment>
<keyword evidence="5" id="KW-0500">Molybdenum</keyword>
<dbReference type="InterPro" id="IPR036135">
    <property type="entry name" value="MoeA_linker/N_sf"/>
</dbReference>
<dbReference type="GO" id="GO:0006777">
    <property type="term" value="P:Mo-molybdopterin cofactor biosynthetic process"/>
    <property type="evidence" value="ECO:0007669"/>
    <property type="project" value="UniProtKB-UniRule"/>
</dbReference>
<name>A0A9W8LVG4_9FUNG</name>
<dbReference type="Pfam" id="PF00994">
    <property type="entry name" value="MoCF_biosynth"/>
    <property type="match status" value="2"/>
</dbReference>
<comment type="similarity">
    <text evidence="2">In the N-terminal section; belongs to the MoaB/Mog family.</text>
</comment>
<comment type="catalytic activity">
    <reaction evidence="5">
        <text>molybdopterin + ATP + H(+) = adenylyl-molybdopterin + diphosphate</text>
        <dbReference type="Rhea" id="RHEA:31331"/>
        <dbReference type="ChEBI" id="CHEBI:15378"/>
        <dbReference type="ChEBI" id="CHEBI:30616"/>
        <dbReference type="ChEBI" id="CHEBI:33019"/>
        <dbReference type="ChEBI" id="CHEBI:58698"/>
        <dbReference type="ChEBI" id="CHEBI:62727"/>
    </reaction>
</comment>
<dbReference type="InterPro" id="IPR036425">
    <property type="entry name" value="MoaB/Mog-like_dom_sf"/>
</dbReference>
<reference evidence="8" key="1">
    <citation type="submission" date="2022-07" db="EMBL/GenBank/DDBJ databases">
        <title>Phylogenomic reconstructions and comparative analyses of Kickxellomycotina fungi.</title>
        <authorList>
            <person name="Reynolds N.K."/>
            <person name="Stajich J.E."/>
            <person name="Barry K."/>
            <person name="Grigoriev I.V."/>
            <person name="Crous P."/>
            <person name="Smith M.E."/>
        </authorList>
    </citation>
    <scope>NUCLEOTIDE SEQUENCE</scope>
    <source>
        <strain evidence="8">NRRL 1565</strain>
    </source>
</reference>
<comment type="cofactor">
    <cofactor evidence="5">
        <name>Mg(2+)</name>
        <dbReference type="ChEBI" id="CHEBI:18420"/>
    </cofactor>
</comment>
<dbReference type="InterPro" id="IPR001453">
    <property type="entry name" value="MoaB/Mog_dom"/>
</dbReference>
<evidence type="ECO:0000256" key="6">
    <source>
        <dbReference type="SAM" id="MobiDB-lite"/>
    </source>
</evidence>
<dbReference type="CDD" id="cd00886">
    <property type="entry name" value="MogA_MoaB"/>
    <property type="match status" value="1"/>
</dbReference>
<dbReference type="SUPFAM" id="SSF63867">
    <property type="entry name" value="MoeA C-terminal domain-like"/>
    <property type="match status" value="1"/>
</dbReference>
<dbReference type="GO" id="GO:0005524">
    <property type="term" value="F:ATP binding"/>
    <property type="evidence" value="ECO:0007669"/>
    <property type="project" value="UniProtKB-UniRule"/>
</dbReference>
<gene>
    <name evidence="8" type="ORF">H4R20_000423</name>
</gene>
<evidence type="ECO:0000256" key="4">
    <source>
        <dbReference type="ARBA" id="ARBA00023150"/>
    </source>
</evidence>
<evidence type="ECO:0000256" key="2">
    <source>
        <dbReference type="ARBA" id="ARBA00007589"/>
    </source>
</evidence>
<evidence type="ECO:0000259" key="7">
    <source>
        <dbReference type="SMART" id="SM00852"/>
    </source>
</evidence>
<dbReference type="Gene3D" id="2.170.190.11">
    <property type="entry name" value="Molybdopterin biosynthesis moea protein, domain 3"/>
    <property type="match status" value="1"/>
</dbReference>
<dbReference type="NCBIfam" id="TIGR00177">
    <property type="entry name" value="molyb_syn"/>
    <property type="match status" value="1"/>
</dbReference>
<dbReference type="GO" id="GO:0005829">
    <property type="term" value="C:cytosol"/>
    <property type="evidence" value="ECO:0007669"/>
    <property type="project" value="TreeGrafter"/>
</dbReference>
<dbReference type="Proteomes" id="UP001140094">
    <property type="component" value="Unassembled WGS sequence"/>
</dbReference>
<protein>
    <recommendedName>
        <fullName evidence="7">MoaB/Mog domain-containing protein</fullName>
    </recommendedName>
</protein>
<dbReference type="InterPro" id="IPR008284">
    <property type="entry name" value="MoCF_biosynth_CS"/>
</dbReference>
<dbReference type="InterPro" id="IPR038987">
    <property type="entry name" value="MoeA-like"/>
</dbReference>
<dbReference type="GO" id="GO:0061598">
    <property type="term" value="F:molybdopterin adenylyltransferase activity"/>
    <property type="evidence" value="ECO:0007669"/>
    <property type="project" value="UniProtKB-UniRule"/>
</dbReference>
<evidence type="ECO:0000313" key="9">
    <source>
        <dbReference type="Proteomes" id="UP001140094"/>
    </source>
</evidence>
<dbReference type="SUPFAM" id="SSF63882">
    <property type="entry name" value="MoeA N-terminal region -like"/>
    <property type="match status" value="1"/>
</dbReference>
<dbReference type="PROSITE" id="PS01078">
    <property type="entry name" value="MOCF_BIOSYNTHESIS_1"/>
    <property type="match status" value="1"/>
</dbReference>
<dbReference type="CDD" id="cd00887">
    <property type="entry name" value="MoeA"/>
    <property type="match status" value="1"/>
</dbReference>
<dbReference type="FunFam" id="3.40.980.10:FF:000001">
    <property type="entry name" value="Molybdopterin molybdenumtransferase"/>
    <property type="match status" value="1"/>
</dbReference>
<evidence type="ECO:0000256" key="3">
    <source>
        <dbReference type="ARBA" id="ARBA00008339"/>
    </source>
</evidence>
<dbReference type="EMBL" id="JANBUO010000012">
    <property type="protein sequence ID" value="KAJ2809059.1"/>
    <property type="molecule type" value="Genomic_DNA"/>
</dbReference>
<organism evidence="8 9">
    <name type="scientific">Coemansia guatemalensis</name>
    <dbReference type="NCBI Taxonomy" id="2761395"/>
    <lineage>
        <taxon>Eukaryota</taxon>
        <taxon>Fungi</taxon>
        <taxon>Fungi incertae sedis</taxon>
        <taxon>Zoopagomycota</taxon>
        <taxon>Kickxellomycotina</taxon>
        <taxon>Kickxellomycetes</taxon>
        <taxon>Kickxellales</taxon>
        <taxon>Kickxellaceae</taxon>
        <taxon>Coemansia</taxon>
    </lineage>
</organism>
<keyword evidence="5" id="KW-0479">Metal-binding</keyword>
<accession>A0A9W8LVG4</accession>
<evidence type="ECO:0000256" key="5">
    <source>
        <dbReference type="RuleBase" id="RU365090"/>
    </source>
</evidence>
<evidence type="ECO:0000313" key="8">
    <source>
        <dbReference type="EMBL" id="KAJ2809059.1"/>
    </source>
</evidence>
<comment type="pathway">
    <text evidence="1 5">Cofactor biosynthesis; molybdopterin biosynthesis.</text>
</comment>
<comment type="function">
    <text evidence="5">Catalyzes two steps in the biosynthesis of the molybdenum cofactor. In the first step, molybdopterin is adenylated. Subsequently, molybdate is inserted into adenylated molybdopterin and AMP is released.</text>
</comment>
<dbReference type="GO" id="GO:0046872">
    <property type="term" value="F:metal ion binding"/>
    <property type="evidence" value="ECO:0007669"/>
    <property type="project" value="UniProtKB-UniRule"/>
</dbReference>
<dbReference type="Pfam" id="PF03453">
    <property type="entry name" value="MoeA_N"/>
    <property type="match status" value="1"/>
</dbReference>
<keyword evidence="5" id="KW-0460">Magnesium</keyword>
<dbReference type="SUPFAM" id="SSF53218">
    <property type="entry name" value="Molybdenum cofactor biosynthesis proteins"/>
    <property type="match status" value="2"/>
</dbReference>
<evidence type="ECO:0000256" key="1">
    <source>
        <dbReference type="ARBA" id="ARBA00005046"/>
    </source>
</evidence>
<dbReference type="InterPro" id="IPR005111">
    <property type="entry name" value="MoeA_C_domain_IV"/>
</dbReference>
<dbReference type="PANTHER" id="PTHR10192">
    <property type="entry name" value="MOLYBDOPTERIN BIOSYNTHESIS PROTEIN"/>
    <property type="match status" value="1"/>
</dbReference>
<proteinExistence type="inferred from homology"/>
<comment type="catalytic activity">
    <reaction evidence="5">
        <text>adenylyl-molybdopterin + molybdate = Mo-molybdopterin + AMP + H(+)</text>
        <dbReference type="Rhea" id="RHEA:35047"/>
        <dbReference type="ChEBI" id="CHEBI:15378"/>
        <dbReference type="ChEBI" id="CHEBI:36264"/>
        <dbReference type="ChEBI" id="CHEBI:62727"/>
        <dbReference type="ChEBI" id="CHEBI:71302"/>
        <dbReference type="ChEBI" id="CHEBI:456215"/>
    </reaction>
</comment>
<dbReference type="SMART" id="SM00852">
    <property type="entry name" value="MoCF_biosynth"/>
    <property type="match status" value="2"/>
</dbReference>
<dbReference type="Gene3D" id="3.40.980.10">
    <property type="entry name" value="MoaB/Mog-like domain"/>
    <property type="match status" value="2"/>
</dbReference>
<sequence length="688" mass="72369">MEPLPVGILTVSDKCSEGLATDTSGPALEKLLLSQDGAWTIAERQIVPDNTQRIASTVRSWCAPLEDTDDTGSPTAAGRCRLVIITGGTGVSPSDVTVEAVEPLFTKKLGALATAMVIGSLKITPYAALSQVTAGVIGRAVVLAVPGSRKGSVENVQQILSVLPHAVETAGAVHGTRHLHATSDGKPIAEHASMPKPRIACGCARTDEDSGGVESQSQGLSNELSGGITGRARKSPYPMIPVSAALDQVLSSIRELPAEKLVLNQIRPGQVLAQDVVARENVPAYPASIMDGYAMIASDGPGEFIMRTASTAGAAAQEVNEQNPLQPGEVVRVATGAPMPPGADAVVMNEDTELIESTVQGDEELRVKILDGTRIVSGQFIRPVGHDLKAGTVILHAGTVITTVGGEIGTLAVSGNKSFLVHPLPTIAVMSTGDEVVDVLGSEVCDNLQYGSIRDCNRPALLAALKALGCTTVDLGIIRDDPDVLAQTIRKALDTCQGVITTGGVSMGERDWLKPVVEQQLGGQIRFGRVAMKPSKPTTFATIPQGTGSRSLEKFIFALPGNPVSALVAFHMFVAPAIRKLAGHLLRLDSPGPEQILQALRPSVRAVFEGADYALDRVRPEYVRGSLIWDHGLSCWVVRFTDQKQQSSRMASMRCANALISLPCGSESKPAITRGEWVNVVVIAAPEL</sequence>
<dbReference type="FunFam" id="2.170.190.11:FF:000001">
    <property type="entry name" value="Molybdopterin molybdenumtransferase"/>
    <property type="match status" value="1"/>
</dbReference>
<keyword evidence="4 5" id="KW-0501">Molybdenum cofactor biosynthesis</keyword>
<dbReference type="AlphaFoldDB" id="A0A9W8LVG4"/>
<dbReference type="Gene3D" id="2.40.340.10">
    <property type="entry name" value="MoeA, C-terminal, domain IV"/>
    <property type="match status" value="1"/>
</dbReference>
<dbReference type="InterPro" id="IPR005110">
    <property type="entry name" value="MoeA_linker/N"/>
</dbReference>
<keyword evidence="9" id="KW-1185">Reference proteome</keyword>
<dbReference type="Gene3D" id="3.90.105.10">
    <property type="entry name" value="Molybdopterin biosynthesis moea protein, domain 2"/>
    <property type="match status" value="1"/>
</dbReference>
<dbReference type="GO" id="GO:0061599">
    <property type="term" value="F:molybdopterin molybdotransferase activity"/>
    <property type="evidence" value="ECO:0007669"/>
    <property type="project" value="UniProtKB-UniRule"/>
</dbReference>
<dbReference type="PANTHER" id="PTHR10192:SF5">
    <property type="entry name" value="GEPHYRIN"/>
    <property type="match status" value="1"/>
</dbReference>